<feature type="binding site" evidence="28">
    <location>
        <position position="1202"/>
    </location>
    <ligand>
        <name>S-adenosyl-L-methionine</name>
        <dbReference type="ChEBI" id="CHEBI:59789"/>
    </ligand>
</feature>
<feature type="active site" evidence="29">
    <location>
        <position position="1271"/>
    </location>
</feature>
<dbReference type="InterPro" id="IPR012094">
    <property type="entry name" value="tRNA_Ile_lys_synt"/>
</dbReference>
<evidence type="ECO:0000256" key="22">
    <source>
        <dbReference type="ARBA" id="ARBA00022842"/>
    </source>
</evidence>
<evidence type="ECO:0000313" key="36">
    <source>
        <dbReference type="EMBL" id="KAK4045519.1"/>
    </source>
</evidence>
<name>A0ABR0BAA6_9CRUS</name>
<dbReference type="Pfam" id="PF01171">
    <property type="entry name" value="ATP_bind_3"/>
    <property type="match status" value="1"/>
</dbReference>
<evidence type="ECO:0000256" key="17">
    <source>
        <dbReference type="ARBA" id="ARBA00022741"/>
    </source>
</evidence>
<dbReference type="InterPro" id="IPR029063">
    <property type="entry name" value="SAM-dependent_MTases_sf"/>
</dbReference>
<dbReference type="SUPFAM" id="SSF53335">
    <property type="entry name" value="S-adenosyl-L-methionine-dependent methyltransferases"/>
    <property type="match status" value="1"/>
</dbReference>
<keyword evidence="25 33" id="KW-0472">Membrane</keyword>
<dbReference type="Pfam" id="PF06480">
    <property type="entry name" value="FtsH_ext"/>
    <property type="match status" value="1"/>
</dbReference>
<dbReference type="CDD" id="cd02440">
    <property type="entry name" value="AdoMet_MTases"/>
    <property type="match status" value="1"/>
</dbReference>
<feature type="binding site" evidence="28">
    <location>
        <position position="1181"/>
    </location>
    <ligand>
        <name>S-adenosyl-L-methionine</name>
        <dbReference type="ChEBI" id="CHEBI:59789"/>
    </ligand>
</feature>
<keyword evidence="16" id="KW-0479">Metal-binding</keyword>
<dbReference type="InterPro" id="IPR012795">
    <property type="entry name" value="tRNA_Ile_lys_synt_N"/>
</dbReference>
<evidence type="ECO:0000313" key="37">
    <source>
        <dbReference type="Proteomes" id="UP001234178"/>
    </source>
</evidence>
<dbReference type="InterPro" id="IPR011546">
    <property type="entry name" value="Pept_M41_FtsH_extracell"/>
</dbReference>
<evidence type="ECO:0000256" key="11">
    <source>
        <dbReference type="ARBA" id="ARBA00022670"/>
    </source>
</evidence>
<dbReference type="InterPro" id="IPR037219">
    <property type="entry name" value="Peptidase_M41-like"/>
</dbReference>
<dbReference type="Gene3D" id="3.40.50.150">
    <property type="entry name" value="Vaccinia Virus protein VP39"/>
    <property type="match status" value="1"/>
</dbReference>
<dbReference type="InterPro" id="IPR041569">
    <property type="entry name" value="AAA_lid_3"/>
</dbReference>
<evidence type="ECO:0000256" key="7">
    <source>
        <dbReference type="ARBA" id="ARBA00010550"/>
    </source>
</evidence>
<evidence type="ECO:0000256" key="27">
    <source>
        <dbReference type="ARBA" id="ARBA00048539"/>
    </source>
</evidence>
<dbReference type="SUPFAM" id="SSF75011">
    <property type="entry name" value="3-carboxy-cis,cis-mucoante lactonizing enzyme"/>
    <property type="match status" value="1"/>
</dbReference>
<keyword evidence="17" id="KW-0547">Nucleotide-binding</keyword>
<dbReference type="NCBIfam" id="TIGR01241">
    <property type="entry name" value="FtsH_fam"/>
    <property type="match status" value="1"/>
</dbReference>
<keyword evidence="9" id="KW-0436">Ligase</keyword>
<evidence type="ECO:0000256" key="32">
    <source>
        <dbReference type="SAM" id="MobiDB-lite"/>
    </source>
</evidence>
<evidence type="ECO:0000256" key="4">
    <source>
        <dbReference type="ARBA" id="ARBA00007406"/>
    </source>
</evidence>
<feature type="compositionally biased region" description="Basic and acidic residues" evidence="32">
    <location>
        <begin position="290"/>
        <end position="301"/>
    </location>
</feature>
<dbReference type="SUPFAM" id="SSF140990">
    <property type="entry name" value="FtsH protease domain-like"/>
    <property type="match status" value="1"/>
</dbReference>
<feature type="domain" description="Glyceraldehyde 3-phosphate dehydrogenase NAD(P) binding" evidence="35">
    <location>
        <begin position="2297"/>
        <end position="2448"/>
    </location>
</feature>
<comment type="pathway">
    <text evidence="30">Carbohydrate degradation; glycolysis; pyruvate from D-glyceraldehyde 3-phosphate: step 2/5.</text>
</comment>
<evidence type="ECO:0000256" key="23">
    <source>
        <dbReference type="ARBA" id="ARBA00022989"/>
    </source>
</evidence>
<dbReference type="CDD" id="cd19501">
    <property type="entry name" value="RecA-like_FtsH"/>
    <property type="match status" value="1"/>
</dbReference>
<keyword evidence="13 28" id="KW-0949">S-adenosyl-L-methionine</keyword>
<keyword evidence="15" id="KW-0819">tRNA processing</keyword>
<comment type="similarity">
    <text evidence="28">Belongs to the class I-like SAM-binding methyltransferase superfamily. RNA M5U methyltransferase family.</text>
</comment>
<dbReference type="CDD" id="cd18126">
    <property type="entry name" value="GAPDH_I_C"/>
    <property type="match status" value="1"/>
</dbReference>
<dbReference type="SUPFAM" id="SSF52402">
    <property type="entry name" value="Adenine nucleotide alpha hydrolases-like"/>
    <property type="match status" value="1"/>
</dbReference>
<evidence type="ECO:0000256" key="15">
    <source>
        <dbReference type="ARBA" id="ARBA00022694"/>
    </source>
</evidence>
<keyword evidence="12 28" id="KW-0808">Transferase</keyword>
<evidence type="ECO:0000256" key="13">
    <source>
        <dbReference type="ARBA" id="ARBA00022691"/>
    </source>
</evidence>
<dbReference type="InterPro" id="IPR014729">
    <property type="entry name" value="Rossmann-like_a/b/a_fold"/>
</dbReference>
<dbReference type="InterPro" id="IPR000642">
    <property type="entry name" value="Peptidase_M41"/>
</dbReference>
<feature type="compositionally biased region" description="Low complexity" evidence="32">
    <location>
        <begin position="47"/>
        <end position="71"/>
    </location>
</feature>
<comment type="caution">
    <text evidence="36">The sequence shown here is derived from an EMBL/GenBank/DDBJ whole genome shotgun (WGS) entry which is preliminary data.</text>
</comment>
<feature type="active site" description="Nucleophile" evidence="28">
    <location>
        <position position="1271"/>
    </location>
</feature>
<comment type="similarity">
    <text evidence="7">In the N-terminal section; belongs to the AAA ATPase family.</text>
</comment>
<keyword evidence="37" id="KW-1185">Reference proteome</keyword>
<dbReference type="InterPro" id="IPR030390">
    <property type="entry name" value="MeTrfase_TrmA_AS"/>
</dbReference>
<dbReference type="PROSITE" id="PS51687">
    <property type="entry name" value="SAM_MT_RNA_M5U"/>
    <property type="match status" value="1"/>
</dbReference>
<dbReference type="InterPro" id="IPR020828">
    <property type="entry name" value="GlycerAld_3-P_DH_NAD(P)-bd"/>
</dbReference>
<keyword evidence="11" id="KW-0645">Protease</keyword>
<dbReference type="Gene3D" id="2.40.50.1070">
    <property type="match status" value="1"/>
</dbReference>
<evidence type="ECO:0000256" key="31">
    <source>
        <dbReference type="RuleBase" id="RU000696"/>
    </source>
</evidence>
<dbReference type="PANTHER" id="PTHR23076">
    <property type="entry name" value="METALLOPROTEASE M41 FTSH"/>
    <property type="match status" value="1"/>
</dbReference>
<dbReference type="CDD" id="cd00318">
    <property type="entry name" value="Phosphoglycerate_kinase"/>
    <property type="match status" value="1"/>
</dbReference>
<dbReference type="Pfam" id="PF00004">
    <property type="entry name" value="AAA"/>
    <property type="match status" value="1"/>
</dbReference>
<dbReference type="EC" id="2.7.2.3" evidence="30"/>
<evidence type="ECO:0000256" key="26">
    <source>
        <dbReference type="ARBA" id="ARBA00047278"/>
    </source>
</evidence>
<evidence type="ECO:0000256" key="10">
    <source>
        <dbReference type="ARBA" id="ARBA00022603"/>
    </source>
</evidence>
<feature type="transmembrane region" description="Helical" evidence="33">
    <location>
        <begin position="1601"/>
        <end position="1618"/>
    </location>
</feature>
<dbReference type="Gene3D" id="2.40.50.140">
    <property type="entry name" value="Nucleic acid-binding proteins"/>
    <property type="match status" value="1"/>
</dbReference>
<dbReference type="Gene3D" id="3.40.50.620">
    <property type="entry name" value="HUPs"/>
    <property type="match status" value="1"/>
</dbReference>
<dbReference type="PROSITE" id="PS00674">
    <property type="entry name" value="AAA"/>
    <property type="match status" value="1"/>
</dbReference>
<dbReference type="Pfam" id="PF00162">
    <property type="entry name" value="PGK"/>
    <property type="match status" value="1"/>
</dbReference>
<comment type="similarity">
    <text evidence="6">In the C-terminal section; belongs to the peptidase M41 family.</text>
</comment>
<evidence type="ECO:0000256" key="3">
    <source>
        <dbReference type="ARBA" id="ARBA00004370"/>
    </source>
</evidence>
<dbReference type="Gene3D" id="3.40.50.720">
    <property type="entry name" value="NAD(P)-binding Rossmann-like Domain"/>
    <property type="match status" value="1"/>
</dbReference>
<dbReference type="Gene3D" id="1.10.8.60">
    <property type="match status" value="1"/>
</dbReference>
<evidence type="ECO:0000256" key="12">
    <source>
        <dbReference type="ARBA" id="ARBA00022679"/>
    </source>
</evidence>
<dbReference type="Gene3D" id="3.40.50.1260">
    <property type="entry name" value="Phosphoglycerate kinase, N-terminal domain"/>
    <property type="match status" value="2"/>
</dbReference>
<keyword evidence="18 30" id="KW-0418">Kinase</keyword>
<keyword evidence="22" id="KW-0460">Magnesium</keyword>
<dbReference type="SMART" id="SM00382">
    <property type="entry name" value="AAA"/>
    <property type="match status" value="1"/>
</dbReference>
<dbReference type="InterPro" id="IPR015824">
    <property type="entry name" value="Phosphoglycerate_kinase_N"/>
</dbReference>
<feature type="region of interest" description="Disordered" evidence="32">
    <location>
        <begin position="1"/>
        <end position="82"/>
    </location>
</feature>
<evidence type="ECO:0000256" key="8">
    <source>
        <dbReference type="ARBA" id="ARBA00022475"/>
    </source>
</evidence>
<dbReference type="SUPFAM" id="SSF55347">
    <property type="entry name" value="Glyceraldehyde-3-phosphate dehydrogenase-like, C-terminal domain"/>
    <property type="match status" value="1"/>
</dbReference>
<dbReference type="PRINTS" id="PR00477">
    <property type="entry name" value="PHGLYCKINASE"/>
</dbReference>
<keyword evidence="19" id="KW-0378">Hydrolase</keyword>
<dbReference type="InterPro" id="IPR020829">
    <property type="entry name" value="GlycerAld_3-P_DH_cat"/>
</dbReference>
<evidence type="ECO:0000256" key="1">
    <source>
        <dbReference type="ARBA" id="ARBA00001946"/>
    </source>
</evidence>
<protein>
    <recommendedName>
        <fullName evidence="30">Phosphoglycerate kinase</fullName>
        <ecNumber evidence="30">2.7.2.3</ecNumber>
    </recommendedName>
</protein>
<comment type="catalytic activity">
    <reaction evidence="30">
        <text>(2R)-3-phosphoglycerate + ATP = (2R)-3-phospho-glyceroyl phosphate + ADP</text>
        <dbReference type="Rhea" id="RHEA:14801"/>
        <dbReference type="ChEBI" id="CHEBI:30616"/>
        <dbReference type="ChEBI" id="CHEBI:57604"/>
        <dbReference type="ChEBI" id="CHEBI:58272"/>
        <dbReference type="ChEBI" id="CHEBI:456216"/>
        <dbReference type="EC" id="2.7.2.3"/>
    </reaction>
</comment>
<dbReference type="Proteomes" id="UP001234178">
    <property type="component" value="Unassembled WGS sequence"/>
</dbReference>
<dbReference type="InterPro" id="IPR003593">
    <property type="entry name" value="AAA+_ATPase"/>
</dbReference>
<dbReference type="InterPro" id="IPR006424">
    <property type="entry name" value="Glyceraldehyde-3-P_DH_1"/>
</dbReference>
<dbReference type="Gene3D" id="3.40.50.300">
    <property type="entry name" value="P-loop containing nucleotide triphosphate hydrolases"/>
    <property type="match status" value="1"/>
</dbReference>
<evidence type="ECO:0000256" key="6">
    <source>
        <dbReference type="ARBA" id="ARBA00010044"/>
    </source>
</evidence>
<comment type="similarity">
    <text evidence="4">Belongs to the glyceraldehyde-3-phosphate dehydrogenase family.</text>
</comment>
<dbReference type="CDD" id="cd05214">
    <property type="entry name" value="GAPDH_I_N"/>
    <property type="match status" value="1"/>
</dbReference>
<evidence type="ECO:0000259" key="34">
    <source>
        <dbReference type="SMART" id="SM00382"/>
    </source>
</evidence>
<dbReference type="Pfam" id="PF00044">
    <property type="entry name" value="Gp_dh_N"/>
    <property type="match status" value="1"/>
</dbReference>
<comment type="subcellular location">
    <subcellularLocation>
        <location evidence="3">Membrane</location>
    </subcellularLocation>
</comment>
<feature type="transmembrane region" description="Helical" evidence="33">
    <location>
        <begin position="1712"/>
        <end position="1733"/>
    </location>
</feature>
<feature type="region of interest" description="Disordered" evidence="32">
    <location>
        <begin position="277"/>
        <end position="311"/>
    </location>
</feature>
<feature type="compositionally biased region" description="Basic and acidic residues" evidence="32">
    <location>
        <begin position="2149"/>
        <end position="2223"/>
    </location>
</feature>
<dbReference type="HAMAP" id="MF_01161">
    <property type="entry name" value="tRNA_Ile_lys_synt"/>
    <property type="match status" value="1"/>
</dbReference>
<keyword evidence="14 33" id="KW-0812">Transmembrane</keyword>
<comment type="catalytic activity">
    <reaction evidence="26">
        <text>uridine(54) in tRNA + S-adenosyl-L-methionine = 5-methyluridine(54) in tRNA + S-adenosyl-L-homocysteine + H(+)</text>
        <dbReference type="Rhea" id="RHEA:42712"/>
        <dbReference type="Rhea" id="RHEA-COMP:10167"/>
        <dbReference type="Rhea" id="RHEA-COMP:10193"/>
        <dbReference type="ChEBI" id="CHEBI:15378"/>
        <dbReference type="ChEBI" id="CHEBI:57856"/>
        <dbReference type="ChEBI" id="CHEBI:59789"/>
        <dbReference type="ChEBI" id="CHEBI:65315"/>
        <dbReference type="ChEBI" id="CHEBI:74447"/>
        <dbReference type="EC" id="2.1.1.35"/>
    </reaction>
    <physiologicalReaction direction="left-to-right" evidence="26">
        <dbReference type="Rhea" id="RHEA:42713"/>
    </physiologicalReaction>
</comment>
<dbReference type="InterPro" id="IPR003960">
    <property type="entry name" value="ATPase_AAA_CS"/>
</dbReference>
<evidence type="ECO:0000256" key="30">
    <source>
        <dbReference type="RuleBase" id="RU000532"/>
    </source>
</evidence>
<comment type="subunit">
    <text evidence="31">Monomer.</text>
</comment>
<feature type="binding site" evidence="28">
    <location>
        <position position="1245"/>
    </location>
    <ligand>
        <name>S-adenosyl-L-methionine</name>
        <dbReference type="ChEBI" id="CHEBI:59789"/>
    </ligand>
</feature>
<dbReference type="NCBIfam" id="TIGR02432">
    <property type="entry name" value="lysidine_TilS_N"/>
    <property type="match status" value="1"/>
</dbReference>
<evidence type="ECO:0000256" key="16">
    <source>
        <dbReference type="ARBA" id="ARBA00022723"/>
    </source>
</evidence>
<dbReference type="InterPro" id="IPR003959">
    <property type="entry name" value="ATPase_AAA_core"/>
</dbReference>
<dbReference type="NCBIfam" id="TIGR01534">
    <property type="entry name" value="GAPDH-I"/>
    <property type="match status" value="1"/>
</dbReference>
<dbReference type="InterPro" id="IPR027417">
    <property type="entry name" value="P-loop_NTPase"/>
</dbReference>
<evidence type="ECO:0000256" key="25">
    <source>
        <dbReference type="ARBA" id="ARBA00023136"/>
    </source>
</evidence>
<feature type="domain" description="AAA+ ATPase" evidence="34">
    <location>
        <begin position="1797"/>
        <end position="1936"/>
    </location>
</feature>
<dbReference type="PROSITE" id="PS01230">
    <property type="entry name" value="TRMA_1"/>
    <property type="match status" value="1"/>
</dbReference>
<comment type="catalytic activity">
    <reaction evidence="27">
        <text>cytidine(34) in tRNA(Ile2) + L-lysine + ATP = lysidine(34) in tRNA(Ile2) + AMP + diphosphate + H(+)</text>
        <dbReference type="Rhea" id="RHEA:43744"/>
        <dbReference type="Rhea" id="RHEA-COMP:10625"/>
        <dbReference type="Rhea" id="RHEA-COMP:10670"/>
        <dbReference type="ChEBI" id="CHEBI:15378"/>
        <dbReference type="ChEBI" id="CHEBI:30616"/>
        <dbReference type="ChEBI" id="CHEBI:32551"/>
        <dbReference type="ChEBI" id="CHEBI:33019"/>
        <dbReference type="ChEBI" id="CHEBI:82748"/>
        <dbReference type="ChEBI" id="CHEBI:83665"/>
        <dbReference type="ChEBI" id="CHEBI:456215"/>
        <dbReference type="EC" id="6.3.4.19"/>
    </reaction>
</comment>
<comment type="cofactor">
    <cofactor evidence="2">
        <name>Zn(2+)</name>
        <dbReference type="ChEBI" id="CHEBI:29105"/>
    </cofactor>
</comment>
<dbReference type="EMBL" id="JAOYFB010000044">
    <property type="protein sequence ID" value="KAK4045519.1"/>
    <property type="molecule type" value="Genomic_DNA"/>
</dbReference>
<accession>A0ABR0BAA6</accession>
<keyword evidence="24" id="KW-0482">Metalloprotease</keyword>
<keyword evidence="8" id="KW-1003">Cell membrane</keyword>
<dbReference type="PANTHER" id="PTHR23076:SF97">
    <property type="entry name" value="ATP-DEPENDENT ZINC METALLOPROTEASE YME1L1"/>
    <property type="match status" value="1"/>
</dbReference>
<dbReference type="InterPro" id="IPR012340">
    <property type="entry name" value="NA-bd_OB-fold"/>
</dbReference>
<feature type="region of interest" description="Disordered" evidence="32">
    <location>
        <begin position="2129"/>
        <end position="2226"/>
    </location>
</feature>
<reference evidence="36 37" key="1">
    <citation type="journal article" date="2023" name="Nucleic Acids Res.">
        <title>The hologenome of Daphnia magna reveals possible DNA methylation and microbiome-mediated evolution of the host genome.</title>
        <authorList>
            <person name="Chaturvedi A."/>
            <person name="Li X."/>
            <person name="Dhandapani V."/>
            <person name="Marshall H."/>
            <person name="Kissane S."/>
            <person name="Cuenca-Cambronero M."/>
            <person name="Asole G."/>
            <person name="Calvet F."/>
            <person name="Ruiz-Romero M."/>
            <person name="Marangio P."/>
            <person name="Guigo R."/>
            <person name="Rago D."/>
            <person name="Mirbahai L."/>
            <person name="Eastwood N."/>
            <person name="Colbourne J.K."/>
            <person name="Zhou J."/>
            <person name="Mallon E."/>
            <person name="Orsini L."/>
        </authorList>
    </citation>
    <scope>NUCLEOTIDE SEQUENCE [LARGE SCALE GENOMIC DNA]</scope>
    <source>
        <strain evidence="36">LRV0_1</strain>
    </source>
</reference>
<dbReference type="SUPFAM" id="SSF51735">
    <property type="entry name" value="NAD(P)-binding Rossmann-fold domains"/>
    <property type="match status" value="1"/>
</dbReference>
<dbReference type="Gene3D" id="1.20.58.760">
    <property type="entry name" value="Peptidase M41"/>
    <property type="match status" value="1"/>
</dbReference>
<keyword evidence="20" id="KW-0862">Zinc</keyword>
<dbReference type="InterPro" id="IPR015911">
    <property type="entry name" value="Phosphoglycerate_kinase_CS"/>
</dbReference>
<sequence length="3018" mass="316869">MNGAAGFVPPTAGRPAAAVPSPLGDDFGSLASDDEEEDGEDRTIVEAGVGAAAPTGARPAAGQQVPAGAARTIGMQNSPQGPFGAPAIGNRPARAQPMQGVAPVGEYGQNPFGNQQQSPFDAPSPFDAQRVDPANPFGATQLPTDNFGMGGNSPFGAPAEPAFNPFDGRGSNANDFGAPPAFAAMPAPGVESFGSAPQAPRELTATVVAVAALLVSGLGAVILVAKKPEPAFDPKLASANGPFQTTKGDFFVAIAPKPAPVPPPVETAVVPPPVETAVAPPPASASAEPETVKPAEGKPDPKPTTTATATPTAVPTAIKKVDPPKPTGTGTLTVVCMPSCDNISIDGASVGPGPVFNRSVAAGSHSVSLSSALFAGSACAGSAVPLTLASRAVSAGVAWYDVAVIEATDCARALPNMVAGIPQDAGSLWTGFGVGVSKSVPPLGDIKKRKYTFAVSAKDANCGTIGRGCTDMEVSGGEEVIVTIKPTENPGIGACDATAQCVAANCIPRPTTGTGSVRSLVLERTGEGDFGDPFGGVGTVIGTPALIARGDQFLLAYREQGAAGTRLTTRSLGANGLAASPVARLLDGRCALSEADATAVAAGGGSVVVGLSHPPCPNNASKGGIDLVEIGVDAVPTRVSFTGNTGVSSTFSSASGLAYDPNAKAFVAAFEAGGGPTVAPVDGRLVLGNGVRVGDGTGSANAVASSPAMTLLLTADSRGLALRAGRTVDAAAQGLVIARLSGRLGAVWIDGRSAYVASTVASEAGDDIALARFDVAADFLSAKRTDHTTATPEGSGPITGLALTGRSDRLFLAATRKGAVDLFVYRRALLGFDFEAHRPLTDGAFLSTPGKVRDGGVAIAANDSAVSVATARKTLNSNHKEPLPLATIDAEIEGDEPLGRGVAFHVLPDGRRRAVFVPLAARGDRVRLAIFDRGKELEGRVLERISAGPDRVVPGCEDHERCGGCDLLQLSAAGQAHRHLAVATSAFGDLLQGVTPTMHPAPIESGYRVRARLHARFERSGRSQKPKLSIGFHAPRSHIIVSPVECHALRPELEAVRRQLPALLIHLNGDAEISLALGKNRRPVLAIHLEKSPHPAFLAPFEKAVIAGEIDGAQAFIAGSARPMQVGDPTPLLEGPDGAPLELAPGGFSQASEPGNRALAAHVAAVVDERVPGPAKVTELYAGAGNFTILIAKNGRKVTTWEADGAAVEAARRNLRARGVANVTVKAGDADLAPLDRGLAAVVLDPPRKGAYLRMPTLKSARPKTIVYVSCDLITLTRDLRVLTEAGGYRLEKRRVTAPTLTTLVARSLKKAAFPKGSRLLVAVSGGADSTACLHALYLLRGRFSLEIFAHGVDHGLRAEAAAELDAAAKLSESLHIPFKRTQLTVASGGDLHRRARDARYEALEGAAAAVGACAIVTAHHRDDRAETVLERLLHGAHLEGLGVLPLRDGNRFRPLIEASRDDVVAHCARHQLRFSQDPSNGNRRFLRARLRAEVLPVLRAISPQIDAHLAALADDVCRRISVTSTSTVPLSPGARRRISEAVAAGAKTKRSTTTLESIANSDYRAYRTFLPSRILAPVVFLPPDAAVAARGPVKPSHKTLLFWAVVSLLMLGLWQLVTNNQGNQLVPFSEFLADVHSGKVEAVTIKDTDYKYQLRSADPAKPQLGKHETVGPMPTDALLAQLKPDATAKTADGKEIPAPKVTFERDDQSPALLTSVLPIIGVVLLGFMLFMFMRQLQSGGGKAMSFGKSKARLLSEAQNKVTFADVAGCDEAKDEVEEIIAFLKDPKKFQRLGGRIPKGVLMVGPPGTGKTLLARAVAGEAGVPFFSISGSDFVEMFVGVGASRVRDLFEQGKKHAPCIIFIDEIDAVGRHRGAGVGGGHDEREQTLNQLLVEMDGFEANDGVIIVAATNRADVLDPAILRPGRFDRRVTVSLPAVRGRQEILKVHSRRTPLDKNVDLDVLARATPGFSGAQLENLVNEAALLAARQDKEALTMGDFQLAKDKVLMGSERRSLVLSEEQKWATAIHESGHAIMMMINPKHDPVQKVSIIPRGAALGVTMPLPRGDVVGRSKEEFEAKIAAYLGGRIAEEIFFGQINTGASSDIAGLTEIARKMVCEYGMSEKLGPLAYGGDEGSPADCPGAVRSGPWDADREERPRRSDGKGPHGPRDDRRGRNPSDSRGARAPRSREDLHPDLRRQGTRGEGEAEGGSDLHRSAEAGRDLTDSSAENVPTLTRWAVLVCARAGAAPRDFQHFRTRDSQRKAPIAQPHLPRRFPLRLPPQRFRSRAQTRRFRTMATKIAINGFGRIGRCIVRALFERGITDIELVAINDLTDAKTLAHLYNYDTVHRRAAHRATVVDGGLAIDGKTIKITAEKDPTNLPWKDLGVDIVLECTGLFTDREKAAAHLTAGAKKVLISAPAKNHDKTIVLGVNDGEYDAAKQHVISNGSCTTNCLAPVAKVLHDTFGIKQGLMTTVHSYTNDQAVLDIPHRKGDLRRARAAAQNMIPSSTGAAKALAEVLPALKGKLDGQSIRVPTMDVSVVDLTVELEKPATKDAIHAAMKAASEGALKDILAYTDEQLVSSDFIGHPASSIFDATVTQVMGDRFIKETAAEEAPKPERSPLLANIKSLSDLDLENKRVFIRVDFNCPLEDGKVSDDSRIREALPTIKFAMAAGAKVILASHLGRPKGKPTPEFSLEPCAAKLAELLDIEVHLPEDCIGDAAKKVIFDLRGGQVCLLENLRFHAEEEANDEQFAAQLAQLADCYVNDAFGAAHRAHASVHALARMFPQRAAGLLVEKELSSLGRVIANQARPFVAILGGAKVSDKIEVIEALLGKVDALLIGGAMANTFLAAQGLDMKRSRVEADKLPLARTLMEKAKARGVDLLLPVDVVAAPTLEAKSGTVVATNALPDDGMALDIGPATTKNFAARIADAKTIFWNGPMGLFEKAPFAAGSIGVAKAMAASEGFTVIGGGDSAAAVKVAGGDIASKIDHISTGGGASLELIEGKKLPGIEVLRSLQ</sequence>
<dbReference type="Pfam" id="PF01434">
    <property type="entry name" value="Peptidase_M41"/>
    <property type="match status" value="1"/>
</dbReference>
<evidence type="ECO:0000256" key="21">
    <source>
        <dbReference type="ARBA" id="ARBA00022840"/>
    </source>
</evidence>
<gene>
    <name evidence="36" type="ORF">OUZ56_033143</name>
</gene>
<dbReference type="InterPro" id="IPR001576">
    <property type="entry name" value="Phosphoglycerate_kinase"/>
</dbReference>
<evidence type="ECO:0000256" key="20">
    <source>
        <dbReference type="ARBA" id="ARBA00022833"/>
    </source>
</evidence>
<comment type="similarity">
    <text evidence="5 30">Belongs to the phosphoglycerate kinase family.</text>
</comment>
<feature type="binding site" evidence="28">
    <location>
        <position position="1150"/>
    </location>
    <ligand>
        <name>S-adenosyl-L-methionine</name>
        <dbReference type="ChEBI" id="CHEBI:59789"/>
    </ligand>
</feature>
<evidence type="ECO:0000256" key="28">
    <source>
        <dbReference type="PROSITE-ProRule" id="PRU01024"/>
    </source>
</evidence>
<evidence type="ECO:0000256" key="5">
    <source>
        <dbReference type="ARBA" id="ARBA00008982"/>
    </source>
</evidence>
<dbReference type="HAMAP" id="MF_01458">
    <property type="entry name" value="FtsH"/>
    <property type="match status" value="1"/>
</dbReference>
<dbReference type="Gene3D" id="3.30.360.10">
    <property type="entry name" value="Dihydrodipicolinate Reductase, domain 2"/>
    <property type="match status" value="1"/>
</dbReference>
<comment type="cofactor">
    <cofactor evidence="1">
        <name>Mg(2+)</name>
        <dbReference type="ChEBI" id="CHEBI:18420"/>
    </cofactor>
</comment>
<dbReference type="SUPFAM" id="SSF53748">
    <property type="entry name" value="Phosphoglycerate kinase"/>
    <property type="match status" value="1"/>
</dbReference>
<evidence type="ECO:0000256" key="18">
    <source>
        <dbReference type="ARBA" id="ARBA00022777"/>
    </source>
</evidence>
<proteinExistence type="inferred from homology"/>
<dbReference type="InterPro" id="IPR005936">
    <property type="entry name" value="FtsH"/>
</dbReference>
<dbReference type="InterPro" id="IPR011063">
    <property type="entry name" value="TilS/TtcA_N"/>
</dbReference>
<evidence type="ECO:0000256" key="19">
    <source>
        <dbReference type="ARBA" id="ARBA00022801"/>
    </source>
</evidence>
<keyword evidence="21" id="KW-0067">ATP-binding</keyword>
<dbReference type="InterPro" id="IPR036291">
    <property type="entry name" value="NAD(P)-bd_dom_sf"/>
</dbReference>
<organism evidence="36 37">
    <name type="scientific">Daphnia magna</name>
    <dbReference type="NCBI Taxonomy" id="35525"/>
    <lineage>
        <taxon>Eukaryota</taxon>
        <taxon>Metazoa</taxon>
        <taxon>Ecdysozoa</taxon>
        <taxon>Arthropoda</taxon>
        <taxon>Crustacea</taxon>
        <taxon>Branchiopoda</taxon>
        <taxon>Diplostraca</taxon>
        <taxon>Cladocera</taxon>
        <taxon>Anomopoda</taxon>
        <taxon>Daphniidae</taxon>
        <taxon>Daphnia</taxon>
    </lineage>
</organism>
<dbReference type="PROSITE" id="PS00111">
    <property type="entry name" value="PGLYCERATE_KINASE"/>
    <property type="match status" value="1"/>
</dbReference>
<dbReference type="InterPro" id="IPR010280">
    <property type="entry name" value="U5_MeTrfase_fam"/>
</dbReference>
<dbReference type="InterPro" id="IPR036043">
    <property type="entry name" value="Phosphoglycerate_kinase_sf"/>
</dbReference>
<evidence type="ECO:0000256" key="14">
    <source>
        <dbReference type="ARBA" id="ARBA00022692"/>
    </source>
</evidence>
<evidence type="ECO:0000256" key="29">
    <source>
        <dbReference type="PROSITE-ProRule" id="PRU10015"/>
    </source>
</evidence>
<dbReference type="Pfam" id="PF17862">
    <property type="entry name" value="AAA_lid_3"/>
    <property type="match status" value="1"/>
</dbReference>
<evidence type="ECO:0000259" key="35">
    <source>
        <dbReference type="SMART" id="SM00846"/>
    </source>
</evidence>
<evidence type="ECO:0000256" key="2">
    <source>
        <dbReference type="ARBA" id="ARBA00001947"/>
    </source>
</evidence>
<dbReference type="SUPFAM" id="SSF52540">
    <property type="entry name" value="P-loop containing nucleoside triphosphate hydrolases"/>
    <property type="match status" value="1"/>
</dbReference>
<dbReference type="Pfam" id="PF02800">
    <property type="entry name" value="Gp_dh_C"/>
    <property type="match status" value="1"/>
</dbReference>
<keyword evidence="10 28" id="KW-0489">Methyltransferase</keyword>
<dbReference type="HAMAP" id="MF_00145">
    <property type="entry name" value="Phosphoglyc_kinase"/>
    <property type="match status" value="1"/>
</dbReference>
<evidence type="ECO:0000256" key="33">
    <source>
        <dbReference type="SAM" id="Phobius"/>
    </source>
</evidence>
<dbReference type="SMART" id="SM00846">
    <property type="entry name" value="Gp_dh_N"/>
    <property type="match status" value="1"/>
</dbReference>
<evidence type="ECO:0000256" key="24">
    <source>
        <dbReference type="ARBA" id="ARBA00023049"/>
    </source>
</evidence>
<keyword evidence="23 33" id="KW-1133">Transmembrane helix</keyword>
<dbReference type="CDD" id="cd01992">
    <property type="entry name" value="TilS_N"/>
    <property type="match status" value="1"/>
</dbReference>
<evidence type="ECO:0000256" key="9">
    <source>
        <dbReference type="ARBA" id="ARBA00022598"/>
    </source>
</evidence>